<feature type="domain" description="V-ATPase proteolipid subunit C-like" evidence="6">
    <location>
        <begin position="12"/>
        <end position="70"/>
    </location>
</feature>
<dbReference type="Proteomes" id="UP000010802">
    <property type="component" value="Chromosome"/>
</dbReference>
<evidence type="ECO:0000259" key="6">
    <source>
        <dbReference type="Pfam" id="PF00137"/>
    </source>
</evidence>
<feature type="domain" description="V-ATPase proteolipid subunit C-like" evidence="6">
    <location>
        <begin position="94"/>
        <end position="153"/>
    </location>
</feature>
<accession>F4LR54</accession>
<reference evidence="8" key="1">
    <citation type="journal article" date="2013" name="Genome Announc.">
        <title>First genome sequence of a syntrophic acetate-oxidizing bacterium, Tepidanaerobacter acetatoxydans strain Re1.</title>
        <authorList>
            <person name="Manzoor S."/>
            <person name="Bongcam-Rudloff E."/>
            <person name="Schnurer A."/>
            <person name="Muller B."/>
        </authorList>
    </citation>
    <scope>NUCLEOTIDE SEQUENCE [LARGE SCALE GENOMIC DNA]</scope>
    <source>
        <strain evidence="8">Re1</strain>
    </source>
</reference>
<dbReference type="HOGENOM" id="CLU_126047_0_0_9"/>
<keyword evidence="2 5" id="KW-0812">Transmembrane</keyword>
<evidence type="ECO:0000313" key="8">
    <source>
        <dbReference type="Proteomes" id="UP000010802"/>
    </source>
</evidence>
<evidence type="ECO:0000256" key="2">
    <source>
        <dbReference type="ARBA" id="ARBA00022692"/>
    </source>
</evidence>
<keyword evidence="4 5" id="KW-0472">Membrane</keyword>
<dbReference type="SUPFAM" id="SSF81333">
    <property type="entry name" value="F1F0 ATP synthase subunit C"/>
    <property type="match status" value="2"/>
</dbReference>
<evidence type="ECO:0000256" key="4">
    <source>
        <dbReference type="ARBA" id="ARBA00023136"/>
    </source>
</evidence>
<proteinExistence type="predicted"/>
<dbReference type="PATRIC" id="fig|1209989.3.peg.2582"/>
<dbReference type="Pfam" id="PF00137">
    <property type="entry name" value="ATP-synt_C"/>
    <property type="match status" value="2"/>
</dbReference>
<dbReference type="GO" id="GO:0033177">
    <property type="term" value="C:proton-transporting two-sector ATPase complex, proton-transporting domain"/>
    <property type="evidence" value="ECO:0007669"/>
    <property type="project" value="InterPro"/>
</dbReference>
<keyword evidence="8" id="KW-1185">Reference proteome</keyword>
<evidence type="ECO:0000256" key="1">
    <source>
        <dbReference type="ARBA" id="ARBA00004141"/>
    </source>
</evidence>
<comment type="subcellular location">
    <subcellularLocation>
        <location evidence="1">Membrane</location>
        <topology evidence="1">Multi-pass membrane protein</topology>
    </subcellularLocation>
</comment>
<dbReference type="GO" id="GO:0015078">
    <property type="term" value="F:proton transmembrane transporter activity"/>
    <property type="evidence" value="ECO:0007669"/>
    <property type="project" value="InterPro"/>
</dbReference>
<dbReference type="STRING" id="1209989.TepRe1_2082"/>
<evidence type="ECO:0000313" key="7">
    <source>
        <dbReference type="EMBL" id="CCP27077.1"/>
    </source>
</evidence>
<gene>
    <name evidence="7" type="primary">atpK</name>
    <name evidence="7" type="ordered locus">TEPIRE1_2242</name>
</gene>
<protein>
    <submittedName>
        <fullName evidence="7">V-type ATP synthase subunit K</fullName>
    </submittedName>
</protein>
<organism evidence="7 8">
    <name type="scientific">Tepidanaerobacter acetatoxydans (strain DSM 21804 / JCM 16047 / Re1)</name>
    <dbReference type="NCBI Taxonomy" id="1209989"/>
    <lineage>
        <taxon>Bacteria</taxon>
        <taxon>Bacillati</taxon>
        <taxon>Bacillota</taxon>
        <taxon>Clostridia</taxon>
        <taxon>Thermosediminibacterales</taxon>
        <taxon>Tepidanaerobacteraceae</taxon>
        <taxon>Tepidanaerobacter</taxon>
    </lineage>
</organism>
<dbReference type="InterPro" id="IPR002379">
    <property type="entry name" value="ATPase_proteolipid_c-like_dom"/>
</dbReference>
<dbReference type="InterPro" id="IPR035921">
    <property type="entry name" value="F/V-ATP_Csub_sf"/>
</dbReference>
<dbReference type="KEGG" id="tep:TepRe1_2082"/>
<dbReference type="OrthoDB" id="384481at2"/>
<dbReference type="eggNOG" id="COG0636">
    <property type="taxonomic scope" value="Bacteria"/>
</dbReference>
<evidence type="ECO:0000256" key="3">
    <source>
        <dbReference type="ARBA" id="ARBA00022989"/>
    </source>
</evidence>
<name>F4LR54_TEPAE</name>
<accession>L0S5G6</accession>
<dbReference type="KEGG" id="tae:TepiRe1_2242"/>
<dbReference type="Gene3D" id="1.20.120.610">
    <property type="entry name" value="lithium bound rotor ring of v- atpase"/>
    <property type="match status" value="1"/>
</dbReference>
<feature type="transmembrane region" description="Helical" evidence="5">
    <location>
        <begin position="132"/>
        <end position="158"/>
    </location>
</feature>
<dbReference type="CDD" id="cd18180">
    <property type="entry name" value="ATP-synt_Vo_Ao_c_NTPK_rpt2"/>
    <property type="match status" value="1"/>
</dbReference>
<dbReference type="NCBIfam" id="NF005124">
    <property type="entry name" value="PRK06558.1"/>
    <property type="match status" value="1"/>
</dbReference>
<dbReference type="AlphaFoldDB" id="F4LR54"/>
<dbReference type="RefSeq" id="WP_013779127.1">
    <property type="nucleotide sequence ID" value="NC_015519.1"/>
</dbReference>
<feature type="transmembrane region" description="Helical" evidence="5">
    <location>
        <begin position="91"/>
        <end position="112"/>
    </location>
</feature>
<feature type="transmembrane region" description="Helical" evidence="5">
    <location>
        <begin position="50"/>
        <end position="70"/>
    </location>
</feature>
<keyword evidence="3 5" id="KW-1133">Transmembrane helix</keyword>
<sequence>MSLTFGQVIALIGAALAVGLPGIGSARGVGIVGESASGLITEDPSKFGQALILQAIPGTQGIYGFLAGFLTIQKLGLLSGTLVDITTFQGWLIFAACMPIAIVGFMSAIYQGRVAAASIGIVSKRPEEVAKGITFAAMVETYAVLALLATILMLFGIVI</sequence>
<dbReference type="CDD" id="cd18179">
    <property type="entry name" value="ATP-synt_Vo_Ao_c_NTPK_rpt1"/>
    <property type="match status" value="1"/>
</dbReference>
<dbReference type="FunFam" id="1.20.120.610:FF:000005">
    <property type="entry name" value="V-type sodium ATPase subunit K"/>
    <property type="match status" value="1"/>
</dbReference>
<dbReference type="EMBL" id="HF563609">
    <property type="protein sequence ID" value="CCP27077.1"/>
    <property type="molecule type" value="Genomic_DNA"/>
</dbReference>
<evidence type="ECO:0000256" key="5">
    <source>
        <dbReference type="SAM" id="Phobius"/>
    </source>
</evidence>